<comment type="caution">
    <text evidence="2">The sequence shown here is derived from an EMBL/GenBank/DDBJ whole genome shotgun (WGS) entry which is preliminary data.</text>
</comment>
<sequence>MEEPQSLLNWAMSALGTTYIVLLPLSALLSFVFVLILVYRGRGPLAAASILLFVHAPLMIGIYAAVQGLLNSYSVIAMSGATPKPADVAVGFSTALFAPVVAMLLMVPSYIAAPIGTFIRSITGGNLAHPSASDV</sequence>
<keyword evidence="1" id="KW-1133">Transmembrane helix</keyword>
<dbReference type="RefSeq" id="WP_008685189.1">
    <property type="nucleotide sequence ID" value="NZ_ANOH01000356.1"/>
</dbReference>
<proteinExistence type="predicted"/>
<feature type="transmembrane region" description="Helical" evidence="1">
    <location>
        <begin position="90"/>
        <end position="113"/>
    </location>
</feature>
<gene>
    <name evidence="2" type="ORF">RSSM_05142</name>
</gene>
<evidence type="ECO:0000313" key="2">
    <source>
        <dbReference type="EMBL" id="EMI53427.1"/>
    </source>
</evidence>
<dbReference type="PATRIC" id="fig|1263870.3.peg.5438"/>
<evidence type="ECO:0000313" key="3">
    <source>
        <dbReference type="Proteomes" id="UP000011885"/>
    </source>
</evidence>
<keyword evidence="3" id="KW-1185">Reference proteome</keyword>
<evidence type="ECO:0000256" key="1">
    <source>
        <dbReference type="SAM" id="Phobius"/>
    </source>
</evidence>
<reference evidence="2 3" key="1">
    <citation type="journal article" date="2013" name="Mar. Genomics">
        <title>Expression of sulfatases in Rhodopirellula baltica and the diversity of sulfatases in the genus Rhodopirellula.</title>
        <authorList>
            <person name="Wegner C.E."/>
            <person name="Richter-Heitmann T."/>
            <person name="Klindworth A."/>
            <person name="Klockow C."/>
            <person name="Richter M."/>
            <person name="Achstetter T."/>
            <person name="Glockner F.O."/>
            <person name="Harder J."/>
        </authorList>
    </citation>
    <scope>NUCLEOTIDE SEQUENCE [LARGE SCALE GENOMIC DNA]</scope>
    <source>
        <strain evidence="2 3">SM41</strain>
    </source>
</reference>
<protein>
    <submittedName>
        <fullName evidence="2">Putative membrane protein</fullName>
    </submittedName>
</protein>
<feature type="transmembrane region" description="Helical" evidence="1">
    <location>
        <begin position="46"/>
        <end position="70"/>
    </location>
</feature>
<dbReference type="EMBL" id="ANOH01000356">
    <property type="protein sequence ID" value="EMI53427.1"/>
    <property type="molecule type" value="Genomic_DNA"/>
</dbReference>
<keyword evidence="1" id="KW-0812">Transmembrane</keyword>
<dbReference type="AlphaFoldDB" id="M5TW41"/>
<keyword evidence="1" id="KW-0472">Membrane</keyword>
<accession>M5TW41</accession>
<name>M5TW41_9BACT</name>
<dbReference type="Proteomes" id="UP000011885">
    <property type="component" value="Unassembled WGS sequence"/>
</dbReference>
<feature type="transmembrane region" description="Helical" evidence="1">
    <location>
        <begin position="20"/>
        <end position="39"/>
    </location>
</feature>
<organism evidence="2 3">
    <name type="scientific">Rhodopirellula sallentina SM41</name>
    <dbReference type="NCBI Taxonomy" id="1263870"/>
    <lineage>
        <taxon>Bacteria</taxon>
        <taxon>Pseudomonadati</taxon>
        <taxon>Planctomycetota</taxon>
        <taxon>Planctomycetia</taxon>
        <taxon>Pirellulales</taxon>
        <taxon>Pirellulaceae</taxon>
        <taxon>Rhodopirellula</taxon>
    </lineage>
</organism>